<evidence type="ECO:0000313" key="1">
    <source>
        <dbReference type="EMBL" id="KAI3735358.1"/>
    </source>
</evidence>
<gene>
    <name evidence="1" type="ORF">L6452_14853</name>
</gene>
<accession>A0ACB9CM88</accession>
<sequence length="104" mass="11454">MSRNQGTNGGLLFETESCHQAKLLLPKAANVTTNIIPKLLLLPPPRVDRIMDEHVNEHGVSTMHDDVQPWTKNSFPKRGQLAGIKVALISAVTDIRHLSIKDAP</sequence>
<name>A0ACB9CM88_ARCLA</name>
<reference evidence="1 2" key="2">
    <citation type="journal article" date="2022" name="Mol. Ecol. Resour.">
        <title>The genomes of chicory, endive, great burdock and yacon provide insights into Asteraceae paleo-polyploidization history and plant inulin production.</title>
        <authorList>
            <person name="Fan W."/>
            <person name="Wang S."/>
            <person name="Wang H."/>
            <person name="Wang A."/>
            <person name="Jiang F."/>
            <person name="Liu H."/>
            <person name="Zhao H."/>
            <person name="Xu D."/>
            <person name="Zhang Y."/>
        </authorList>
    </citation>
    <scope>NUCLEOTIDE SEQUENCE [LARGE SCALE GENOMIC DNA]</scope>
    <source>
        <strain evidence="2">cv. Niubang</strain>
        <tissue evidence="1">Leaf</tissue>
    </source>
</reference>
<keyword evidence="2" id="KW-1185">Reference proteome</keyword>
<organism evidence="1 2">
    <name type="scientific">Arctium lappa</name>
    <name type="common">Greater burdock</name>
    <name type="synonym">Lappa major</name>
    <dbReference type="NCBI Taxonomy" id="4217"/>
    <lineage>
        <taxon>Eukaryota</taxon>
        <taxon>Viridiplantae</taxon>
        <taxon>Streptophyta</taxon>
        <taxon>Embryophyta</taxon>
        <taxon>Tracheophyta</taxon>
        <taxon>Spermatophyta</taxon>
        <taxon>Magnoliopsida</taxon>
        <taxon>eudicotyledons</taxon>
        <taxon>Gunneridae</taxon>
        <taxon>Pentapetalae</taxon>
        <taxon>asterids</taxon>
        <taxon>campanulids</taxon>
        <taxon>Asterales</taxon>
        <taxon>Asteraceae</taxon>
        <taxon>Carduoideae</taxon>
        <taxon>Cardueae</taxon>
        <taxon>Arctiinae</taxon>
        <taxon>Arctium</taxon>
    </lineage>
</organism>
<dbReference type="EMBL" id="CM042050">
    <property type="protein sequence ID" value="KAI3735358.1"/>
    <property type="molecule type" value="Genomic_DNA"/>
</dbReference>
<proteinExistence type="predicted"/>
<reference evidence="2" key="1">
    <citation type="journal article" date="2022" name="Mol. Ecol. Resour.">
        <title>The genomes of chicory, endive, great burdock and yacon provide insights into Asteraceae palaeo-polyploidization history and plant inulin production.</title>
        <authorList>
            <person name="Fan W."/>
            <person name="Wang S."/>
            <person name="Wang H."/>
            <person name="Wang A."/>
            <person name="Jiang F."/>
            <person name="Liu H."/>
            <person name="Zhao H."/>
            <person name="Xu D."/>
            <person name="Zhang Y."/>
        </authorList>
    </citation>
    <scope>NUCLEOTIDE SEQUENCE [LARGE SCALE GENOMIC DNA]</scope>
    <source>
        <strain evidence="2">cv. Niubang</strain>
    </source>
</reference>
<comment type="caution">
    <text evidence="1">The sequence shown here is derived from an EMBL/GenBank/DDBJ whole genome shotgun (WGS) entry which is preliminary data.</text>
</comment>
<evidence type="ECO:0000313" key="2">
    <source>
        <dbReference type="Proteomes" id="UP001055879"/>
    </source>
</evidence>
<protein>
    <submittedName>
        <fullName evidence="1">Uncharacterized protein</fullName>
    </submittedName>
</protein>
<dbReference type="Proteomes" id="UP001055879">
    <property type="component" value="Linkage Group LG04"/>
</dbReference>